<sequence length="259" mass="29228">MAFTEALADLIRLPDETLAMSYIYLNKYNRFQTSSTAPNPLDSYTLALATLSLASKATESPRRLRELLLPAHSLLHSSPPAQNDADANPESLSGPLKIPSEAYDILRATLVQAELMLLRVLAFELQLPSPMDYLPRYLERAMEDFNDVGEDYENWGKEHRAEYGVVEGGWMGTRLGKRASEMVVFADADPPKLHRCRNYQLANFFPPRAVALACIYKALEVQGLIIKEEMAEWTDQISSGKVDVEDLEEVILEWQDCKM</sequence>
<dbReference type="OrthoDB" id="25002at2759"/>
<dbReference type="PANTHER" id="PTHR10026">
    <property type="entry name" value="CYCLIN"/>
    <property type="match status" value="1"/>
</dbReference>
<dbReference type="EMBL" id="CAJPDS010000043">
    <property type="protein sequence ID" value="CAF9927102.1"/>
    <property type="molecule type" value="Genomic_DNA"/>
</dbReference>
<dbReference type="InterPro" id="IPR043198">
    <property type="entry name" value="Cyclin/Ssn8"/>
</dbReference>
<evidence type="ECO:0000313" key="2">
    <source>
        <dbReference type="Proteomes" id="UP000664521"/>
    </source>
</evidence>
<keyword evidence="2" id="KW-1185">Reference proteome</keyword>
<accession>A0A8H3FL60</accession>
<gene>
    <name evidence="1" type="ORF">HETSPECPRED_006507</name>
</gene>
<name>A0A8H3FL60_9LECA</name>
<organism evidence="1 2">
    <name type="scientific">Heterodermia speciosa</name>
    <dbReference type="NCBI Taxonomy" id="116794"/>
    <lineage>
        <taxon>Eukaryota</taxon>
        <taxon>Fungi</taxon>
        <taxon>Dikarya</taxon>
        <taxon>Ascomycota</taxon>
        <taxon>Pezizomycotina</taxon>
        <taxon>Lecanoromycetes</taxon>
        <taxon>OSLEUM clade</taxon>
        <taxon>Lecanoromycetidae</taxon>
        <taxon>Caliciales</taxon>
        <taxon>Physciaceae</taxon>
        <taxon>Heterodermia</taxon>
    </lineage>
</organism>
<dbReference type="SUPFAM" id="SSF47954">
    <property type="entry name" value="Cyclin-like"/>
    <property type="match status" value="1"/>
</dbReference>
<protein>
    <recommendedName>
        <fullName evidence="3">Cyclin N-terminal domain-containing protein</fullName>
    </recommendedName>
</protein>
<evidence type="ECO:0000313" key="1">
    <source>
        <dbReference type="EMBL" id="CAF9927102.1"/>
    </source>
</evidence>
<dbReference type="GO" id="GO:0016538">
    <property type="term" value="F:cyclin-dependent protein serine/threonine kinase regulator activity"/>
    <property type="evidence" value="ECO:0007669"/>
    <property type="project" value="InterPro"/>
</dbReference>
<comment type="caution">
    <text evidence="1">The sequence shown here is derived from an EMBL/GenBank/DDBJ whole genome shotgun (WGS) entry which is preliminary data.</text>
</comment>
<evidence type="ECO:0008006" key="3">
    <source>
        <dbReference type="Google" id="ProtNLM"/>
    </source>
</evidence>
<dbReference type="Gene3D" id="1.10.472.10">
    <property type="entry name" value="Cyclin-like"/>
    <property type="match status" value="1"/>
</dbReference>
<dbReference type="GO" id="GO:0006357">
    <property type="term" value="P:regulation of transcription by RNA polymerase II"/>
    <property type="evidence" value="ECO:0007669"/>
    <property type="project" value="InterPro"/>
</dbReference>
<dbReference type="AlphaFoldDB" id="A0A8H3FL60"/>
<dbReference type="Proteomes" id="UP000664521">
    <property type="component" value="Unassembled WGS sequence"/>
</dbReference>
<proteinExistence type="predicted"/>
<dbReference type="InterPro" id="IPR036915">
    <property type="entry name" value="Cyclin-like_sf"/>
</dbReference>
<reference evidence="1" key="1">
    <citation type="submission" date="2021-03" db="EMBL/GenBank/DDBJ databases">
        <authorList>
            <person name="Tagirdzhanova G."/>
        </authorList>
    </citation>
    <scope>NUCLEOTIDE SEQUENCE</scope>
</reference>